<evidence type="ECO:0000256" key="10">
    <source>
        <dbReference type="ARBA" id="ARBA00056905"/>
    </source>
</evidence>
<dbReference type="InterPro" id="IPR004099">
    <property type="entry name" value="Pyr_nucl-diS_OxRdtase_dimer"/>
</dbReference>
<evidence type="ECO:0000256" key="9">
    <source>
        <dbReference type="ARBA" id="ARBA00023284"/>
    </source>
</evidence>
<evidence type="ECO:0000259" key="14">
    <source>
        <dbReference type="Pfam" id="PF07992"/>
    </source>
</evidence>
<dbReference type="SUPFAM" id="SSF51905">
    <property type="entry name" value="FAD/NAD(P)-binding domain"/>
    <property type="match status" value="1"/>
</dbReference>
<dbReference type="Proteomes" id="UP001151295">
    <property type="component" value="Unassembled WGS sequence"/>
</dbReference>
<dbReference type="Pfam" id="PF02852">
    <property type="entry name" value="Pyr_redox_dim"/>
    <property type="match status" value="1"/>
</dbReference>
<keyword evidence="5 11" id="KW-0285">Flavoprotein</keyword>
<evidence type="ECO:0000256" key="11">
    <source>
        <dbReference type="RuleBase" id="RU003691"/>
    </source>
</evidence>
<dbReference type="EC" id="1.8.1.7" evidence="3 12"/>
<dbReference type="PRINTS" id="PR00411">
    <property type="entry name" value="PNDRDTASEI"/>
</dbReference>
<dbReference type="Gene3D" id="3.30.390.30">
    <property type="match status" value="1"/>
</dbReference>
<dbReference type="EMBL" id="JANBQD010000001">
    <property type="protein sequence ID" value="KAJ1996392.1"/>
    <property type="molecule type" value="Genomic_DNA"/>
</dbReference>
<comment type="cofactor">
    <cofactor evidence="1 12">
        <name>FAD</name>
        <dbReference type="ChEBI" id="CHEBI:57692"/>
    </cofactor>
</comment>
<dbReference type="Gene3D" id="3.50.50.60">
    <property type="entry name" value="FAD/NAD(P)-binding domain"/>
    <property type="match status" value="2"/>
</dbReference>
<evidence type="ECO:0000256" key="6">
    <source>
        <dbReference type="ARBA" id="ARBA00022827"/>
    </source>
</evidence>
<evidence type="ECO:0000256" key="8">
    <source>
        <dbReference type="ARBA" id="ARBA00023157"/>
    </source>
</evidence>
<evidence type="ECO:0000256" key="5">
    <source>
        <dbReference type="ARBA" id="ARBA00022630"/>
    </source>
</evidence>
<name>A0ABQ8PVR1_9FUNG</name>
<dbReference type="InterPro" id="IPR023753">
    <property type="entry name" value="FAD/NAD-binding_dom"/>
</dbReference>
<dbReference type="SUPFAM" id="SSF55424">
    <property type="entry name" value="FAD/NAD-linked reductases, dimerisation (C-terminal) domain"/>
    <property type="match status" value="1"/>
</dbReference>
<keyword evidence="9 11" id="KW-0676">Redox-active center</keyword>
<dbReference type="NCBIfam" id="TIGR01421">
    <property type="entry name" value="gluta_reduc_1"/>
    <property type="match status" value="1"/>
</dbReference>
<evidence type="ECO:0000256" key="12">
    <source>
        <dbReference type="RuleBase" id="RU365016"/>
    </source>
</evidence>
<dbReference type="PROSITE" id="PS00076">
    <property type="entry name" value="PYRIDINE_REDOX_1"/>
    <property type="match status" value="1"/>
</dbReference>
<dbReference type="PIRSF" id="PIRSF000350">
    <property type="entry name" value="Mercury_reductase_MerA"/>
    <property type="match status" value="1"/>
</dbReference>
<feature type="domain" description="Pyridine nucleotide-disulphide oxidoreductase dimerisation" evidence="13">
    <location>
        <begin position="352"/>
        <end position="462"/>
    </location>
</feature>
<keyword evidence="12" id="KW-0521">NADP</keyword>
<comment type="catalytic activity">
    <reaction evidence="12">
        <text>2 glutathione + NADP(+) = glutathione disulfide + NADPH + H(+)</text>
        <dbReference type="Rhea" id="RHEA:11740"/>
        <dbReference type="ChEBI" id="CHEBI:15378"/>
        <dbReference type="ChEBI" id="CHEBI:57783"/>
        <dbReference type="ChEBI" id="CHEBI:57925"/>
        <dbReference type="ChEBI" id="CHEBI:58297"/>
        <dbReference type="ChEBI" id="CHEBI:58349"/>
        <dbReference type="EC" id="1.8.1.7"/>
    </reaction>
</comment>
<dbReference type="InterPro" id="IPR016156">
    <property type="entry name" value="FAD/NAD-linked_Rdtase_dimer_sf"/>
</dbReference>
<dbReference type="Pfam" id="PF07992">
    <property type="entry name" value="Pyr_redox_2"/>
    <property type="match status" value="1"/>
</dbReference>
<evidence type="ECO:0000313" key="16">
    <source>
        <dbReference type="Proteomes" id="UP001151295"/>
    </source>
</evidence>
<organism evidence="15 16">
    <name type="scientific">Coemansia umbellata</name>
    <dbReference type="NCBI Taxonomy" id="1424467"/>
    <lineage>
        <taxon>Eukaryota</taxon>
        <taxon>Fungi</taxon>
        <taxon>Fungi incertae sedis</taxon>
        <taxon>Zoopagomycota</taxon>
        <taxon>Kickxellomycotina</taxon>
        <taxon>Kickxellomycetes</taxon>
        <taxon>Kickxellales</taxon>
        <taxon>Kickxellaceae</taxon>
        <taxon>Coemansia</taxon>
    </lineage>
</organism>
<evidence type="ECO:0000256" key="4">
    <source>
        <dbReference type="ARBA" id="ARBA00017111"/>
    </source>
</evidence>
<dbReference type="InterPro" id="IPR001100">
    <property type="entry name" value="Pyr_nuc-diS_OxRdtase"/>
</dbReference>
<evidence type="ECO:0000259" key="13">
    <source>
        <dbReference type="Pfam" id="PF02852"/>
    </source>
</evidence>
<proteinExistence type="inferred from homology"/>
<dbReference type="NCBIfam" id="NF004776">
    <property type="entry name" value="PRK06116.1"/>
    <property type="match status" value="1"/>
</dbReference>
<protein>
    <recommendedName>
        <fullName evidence="4 12">Glutathione reductase</fullName>
        <ecNumber evidence="3 12">1.8.1.7</ecNumber>
    </recommendedName>
</protein>
<feature type="domain" description="FAD/NAD(P)-binding" evidence="14">
    <location>
        <begin position="8"/>
        <end position="329"/>
    </location>
</feature>
<evidence type="ECO:0000256" key="2">
    <source>
        <dbReference type="ARBA" id="ARBA00007532"/>
    </source>
</evidence>
<comment type="function">
    <text evidence="10 12">Catalyzes the reduction of glutathione disulfide (GSSG) to reduced glutathione (GSH). Constitutes the major mechanism to maintain a high GSH:GSSG ratio in the cytosol.</text>
</comment>
<comment type="caution">
    <text evidence="15">The sequence shown here is derived from an EMBL/GenBank/DDBJ whole genome shotgun (WGS) entry which is preliminary data.</text>
</comment>
<dbReference type="InterPro" id="IPR012999">
    <property type="entry name" value="Pyr_OxRdtase_I_AS"/>
</dbReference>
<keyword evidence="8" id="KW-1015">Disulfide bond</keyword>
<keyword evidence="16" id="KW-1185">Reference proteome</keyword>
<dbReference type="InterPro" id="IPR046952">
    <property type="entry name" value="GSHR/TRXR-like"/>
</dbReference>
<dbReference type="PANTHER" id="PTHR42737:SF2">
    <property type="entry name" value="GLUTATHIONE REDUCTASE"/>
    <property type="match status" value="1"/>
</dbReference>
<evidence type="ECO:0000256" key="3">
    <source>
        <dbReference type="ARBA" id="ARBA00012607"/>
    </source>
</evidence>
<keyword evidence="12" id="KW-0963">Cytoplasm</keyword>
<dbReference type="PROSITE" id="PS51257">
    <property type="entry name" value="PROKAR_LIPOPROTEIN"/>
    <property type="match status" value="1"/>
</dbReference>
<comment type="subcellular location">
    <subcellularLocation>
        <location evidence="12">Cytoplasm</location>
    </subcellularLocation>
</comment>
<dbReference type="PRINTS" id="PR00368">
    <property type="entry name" value="FADPNR"/>
</dbReference>
<evidence type="ECO:0000256" key="7">
    <source>
        <dbReference type="ARBA" id="ARBA00023002"/>
    </source>
</evidence>
<gene>
    <name evidence="15" type="primary">GLR1</name>
    <name evidence="15" type="ORF">EDC05_000283</name>
</gene>
<dbReference type="GO" id="GO:0004362">
    <property type="term" value="F:glutathione-disulfide reductase (NADPH) activity"/>
    <property type="evidence" value="ECO:0007669"/>
    <property type="project" value="UniProtKB-EC"/>
</dbReference>
<keyword evidence="7 11" id="KW-0560">Oxidoreductase</keyword>
<dbReference type="InterPro" id="IPR006322">
    <property type="entry name" value="Glutathione_Rdtase_euk/bac"/>
</dbReference>
<comment type="similarity">
    <text evidence="2 11">Belongs to the class-I pyridine nucleotide-disulfide oxidoreductase family.</text>
</comment>
<evidence type="ECO:0000313" key="15">
    <source>
        <dbReference type="EMBL" id="KAJ1996392.1"/>
    </source>
</evidence>
<sequence>MAPVAKLFDFIVIGGGSGGMACARRAAAYGAKVAVVEGSGRLGGTCVNVGCVPKKVMFNGASIMEAIEDAKHYGITVGLPSFDWGYLKHARDEYVKRLNGIYERNLTKESVEYVDGMASFINSTEVKVNGTVLKANHILIATGGHPIIPKVEGAEYGIDSDRFFELETQPKKVAVVGSGYIGIELAGIFKALGSNVTVFTRTSHILRHHDSIIGDTMLQEMKRIGISFEHNSSILGVKKREGAELPLELSWSTTGSDSRSSDFYDCVLWAVGRAPNTKPLNLSALPGVELGKTGHIIADEYQNTGVKGIYSLGDVFGKSELTPVAISAGRRLADRLFGGEQFANSKLDYVNIPTVIFGHPTAGTVGLTEEQARDTYGENAIKIYQTRFTNMYNSLTPYKPPTAMKLIVAGPQEKVVGLHIIGRGCDEILQGFGVAIKMGATKKDFDNCVAIHPTSAEEIVTMR</sequence>
<keyword evidence="6 11" id="KW-0274">FAD</keyword>
<dbReference type="InterPro" id="IPR036188">
    <property type="entry name" value="FAD/NAD-bd_sf"/>
</dbReference>
<accession>A0ABQ8PVR1</accession>
<evidence type="ECO:0000256" key="1">
    <source>
        <dbReference type="ARBA" id="ARBA00001974"/>
    </source>
</evidence>
<reference evidence="15" key="1">
    <citation type="submission" date="2022-07" db="EMBL/GenBank/DDBJ databases">
        <title>Phylogenomic reconstructions and comparative analyses of Kickxellomycotina fungi.</title>
        <authorList>
            <person name="Reynolds N.K."/>
            <person name="Stajich J.E."/>
            <person name="Barry K."/>
            <person name="Grigoriev I.V."/>
            <person name="Crous P."/>
            <person name="Smith M.E."/>
        </authorList>
    </citation>
    <scope>NUCLEOTIDE SEQUENCE</scope>
    <source>
        <strain evidence="15">BCRC 34882</strain>
    </source>
</reference>
<dbReference type="PANTHER" id="PTHR42737">
    <property type="entry name" value="GLUTATHIONE REDUCTASE"/>
    <property type="match status" value="1"/>
</dbReference>